<dbReference type="PRINTS" id="PR00069">
    <property type="entry name" value="ALDKETRDTASE"/>
</dbReference>
<dbReference type="GO" id="GO:0005737">
    <property type="term" value="C:cytoplasm"/>
    <property type="evidence" value="ECO:0007669"/>
    <property type="project" value="TreeGrafter"/>
</dbReference>
<evidence type="ECO:0000256" key="2">
    <source>
        <dbReference type="SAM" id="Coils"/>
    </source>
</evidence>
<dbReference type="InterPro" id="IPR050791">
    <property type="entry name" value="Aldo-Keto_reductase"/>
</dbReference>
<dbReference type="InterPro" id="IPR036812">
    <property type="entry name" value="NAD(P)_OxRdtase_dom_sf"/>
</dbReference>
<sequence length="341" mass="37039">MSPPLRTLGRDGPLVSAIGLGFGSIAGFYGPAGTLDKRMALLEHAHATGLRFWDMADIYGDSEDVVGEWIKRSGKRNDVFLATKFGLQRQPDGKHTFRTDPDYVKAACGKSLERLGVDTIDLYYCHRVDGVTPIEKTVEAMVELKNQGKIRYLGLSDVSAATLRRAHAVHPITALQVEYSLFTLDVESSASETLSTCRELGIAIVAFSPIGRGILTGNFQSRADIPEGDLRRMYPKYAAVNFPEILKLVQALKDVANAHGTTPAQVALAWLLANGPDIIPIPGTKSAARMNENVASALLQLSEEEVQEIRTLAEKVEIEGTRYPAAVMATLSSDTPPLEDC</sequence>
<name>A0A5N7C7N3_PETAA</name>
<dbReference type="InterPro" id="IPR020471">
    <property type="entry name" value="AKR"/>
</dbReference>
<dbReference type="Proteomes" id="UP000326877">
    <property type="component" value="Unassembled WGS sequence"/>
</dbReference>
<keyword evidence="3" id="KW-0812">Transmembrane</keyword>
<dbReference type="PANTHER" id="PTHR43625:SF40">
    <property type="entry name" value="ALDO-KETO REDUCTASE YAKC [NADP(+)]"/>
    <property type="match status" value="1"/>
</dbReference>
<evidence type="ECO:0000256" key="3">
    <source>
        <dbReference type="SAM" id="Phobius"/>
    </source>
</evidence>
<evidence type="ECO:0000259" key="4">
    <source>
        <dbReference type="Pfam" id="PF00248"/>
    </source>
</evidence>
<evidence type="ECO:0000313" key="5">
    <source>
        <dbReference type="EMBL" id="KAE8390132.1"/>
    </source>
</evidence>
<dbReference type="Gene3D" id="3.20.20.100">
    <property type="entry name" value="NADP-dependent oxidoreductase domain"/>
    <property type="match status" value="1"/>
</dbReference>
<dbReference type="Pfam" id="PF00248">
    <property type="entry name" value="Aldo_ket_red"/>
    <property type="match status" value="1"/>
</dbReference>
<accession>A0A5N7C7N3</accession>
<dbReference type="OrthoDB" id="37537at2759"/>
<dbReference type="PANTHER" id="PTHR43625">
    <property type="entry name" value="AFLATOXIN B1 ALDEHYDE REDUCTASE"/>
    <property type="match status" value="1"/>
</dbReference>
<keyword evidence="2" id="KW-0175">Coiled coil</keyword>
<dbReference type="GO" id="GO:0016491">
    <property type="term" value="F:oxidoreductase activity"/>
    <property type="evidence" value="ECO:0007669"/>
    <property type="project" value="UniProtKB-KW"/>
</dbReference>
<organism evidence="5">
    <name type="scientific">Petromyces alliaceus</name>
    <name type="common">Aspergillus alliaceus</name>
    <dbReference type="NCBI Taxonomy" id="209559"/>
    <lineage>
        <taxon>Eukaryota</taxon>
        <taxon>Fungi</taxon>
        <taxon>Dikarya</taxon>
        <taxon>Ascomycota</taxon>
        <taxon>Pezizomycotina</taxon>
        <taxon>Eurotiomycetes</taxon>
        <taxon>Eurotiomycetidae</taxon>
        <taxon>Eurotiales</taxon>
        <taxon>Aspergillaceae</taxon>
        <taxon>Aspergillus</taxon>
        <taxon>Aspergillus subgen. Circumdati</taxon>
    </lineage>
</organism>
<feature type="transmembrane region" description="Helical" evidence="3">
    <location>
        <begin position="12"/>
        <end position="32"/>
    </location>
</feature>
<keyword evidence="3" id="KW-1133">Transmembrane helix</keyword>
<keyword evidence="3" id="KW-0472">Membrane</keyword>
<reference evidence="5" key="1">
    <citation type="submission" date="2019-04" db="EMBL/GenBank/DDBJ databases">
        <title>Friends and foes A comparative genomics studyof 23 Aspergillus species from section Flavi.</title>
        <authorList>
            <consortium name="DOE Joint Genome Institute"/>
            <person name="Kjaerbolling I."/>
            <person name="Vesth T."/>
            <person name="Frisvad J.C."/>
            <person name="Nybo J.L."/>
            <person name="Theobald S."/>
            <person name="Kildgaard S."/>
            <person name="Isbrandt T."/>
            <person name="Kuo A."/>
            <person name="Sato A."/>
            <person name="Lyhne E.K."/>
            <person name="Kogle M.E."/>
            <person name="Wiebenga A."/>
            <person name="Kun R.S."/>
            <person name="Lubbers R.J."/>
            <person name="Makela M.R."/>
            <person name="Barry K."/>
            <person name="Chovatia M."/>
            <person name="Clum A."/>
            <person name="Daum C."/>
            <person name="Haridas S."/>
            <person name="He G."/>
            <person name="LaButti K."/>
            <person name="Lipzen A."/>
            <person name="Mondo S."/>
            <person name="Riley R."/>
            <person name="Salamov A."/>
            <person name="Simmons B.A."/>
            <person name="Magnuson J.K."/>
            <person name="Henrissat B."/>
            <person name="Mortensen U.H."/>
            <person name="Larsen T.O."/>
            <person name="Devries R.P."/>
            <person name="Grigoriev I.V."/>
            <person name="Machida M."/>
            <person name="Baker S.E."/>
            <person name="Andersen M.R."/>
        </authorList>
    </citation>
    <scope>NUCLEOTIDE SEQUENCE [LARGE SCALE GENOMIC DNA]</scope>
    <source>
        <strain evidence="5">IBT 14317</strain>
    </source>
</reference>
<dbReference type="EMBL" id="ML735258">
    <property type="protein sequence ID" value="KAE8390132.1"/>
    <property type="molecule type" value="Genomic_DNA"/>
</dbReference>
<gene>
    <name evidence="5" type="ORF">BDV23DRAFT_183825</name>
</gene>
<dbReference type="InterPro" id="IPR023210">
    <property type="entry name" value="NADP_OxRdtase_dom"/>
</dbReference>
<proteinExistence type="predicted"/>
<evidence type="ECO:0000256" key="1">
    <source>
        <dbReference type="ARBA" id="ARBA00023002"/>
    </source>
</evidence>
<dbReference type="SUPFAM" id="SSF51430">
    <property type="entry name" value="NAD(P)-linked oxidoreductase"/>
    <property type="match status" value="1"/>
</dbReference>
<keyword evidence="1" id="KW-0560">Oxidoreductase</keyword>
<dbReference type="AlphaFoldDB" id="A0A5N7C7N3"/>
<protein>
    <submittedName>
        <fullName evidence="5">NADP-dependent oxidoreductase domain-containing protein</fullName>
    </submittedName>
</protein>
<feature type="coiled-coil region" evidence="2">
    <location>
        <begin position="287"/>
        <end position="319"/>
    </location>
</feature>
<feature type="domain" description="NADP-dependent oxidoreductase" evidence="4">
    <location>
        <begin position="18"/>
        <end position="313"/>
    </location>
</feature>